<dbReference type="Proteomes" id="UP000037784">
    <property type="component" value="Unassembled WGS sequence"/>
</dbReference>
<reference evidence="5" key="3">
    <citation type="submission" date="2015-08" db="EMBL/GenBank/DDBJ databases">
        <title>Draft Genome Sequence of a Heterotrophic Facultative Anaerobic Bacterium Ardenticatena maritima Strain 110S.</title>
        <authorList>
            <person name="Kawaichi S."/>
            <person name="Yoshida T."/>
            <person name="Sako Y."/>
            <person name="Nakamura R."/>
        </authorList>
    </citation>
    <scope>NUCLEOTIDE SEQUENCE [LARGE SCALE GENOMIC DNA]</scope>
    <source>
        <strain evidence="5">110S</strain>
    </source>
</reference>
<dbReference type="InParanoid" id="A0A0M8K9N4"/>
<dbReference type="OrthoDB" id="2679305at2"/>
<evidence type="ECO:0000256" key="2">
    <source>
        <dbReference type="SAM" id="SignalP"/>
    </source>
</evidence>
<feature type="chain" id="PRO_5010428712" description="YtkA-like domain-containing protein" evidence="2">
    <location>
        <begin position="24"/>
        <end position="352"/>
    </location>
</feature>
<dbReference type="RefSeq" id="WP_054493396.1">
    <property type="nucleotide sequence ID" value="NZ_BBZA01000169.1"/>
</dbReference>
<dbReference type="AlphaFoldDB" id="A0A0M8K9N4"/>
<evidence type="ECO:0000256" key="1">
    <source>
        <dbReference type="SAM" id="Phobius"/>
    </source>
</evidence>
<name>A0A0M8K9N4_9CHLR</name>
<feature type="transmembrane region" description="Helical" evidence="1">
    <location>
        <begin position="146"/>
        <end position="164"/>
    </location>
</feature>
<proteinExistence type="predicted"/>
<dbReference type="Proteomes" id="UP000050502">
    <property type="component" value="Unassembled WGS sequence"/>
</dbReference>
<feature type="transmembrane region" description="Helical" evidence="1">
    <location>
        <begin position="320"/>
        <end position="339"/>
    </location>
</feature>
<protein>
    <recommendedName>
        <fullName evidence="7">YtkA-like domain-containing protein</fullName>
    </recommendedName>
</protein>
<accession>A0A0M8K9N4</accession>
<comment type="caution">
    <text evidence="3">The sequence shown here is derived from an EMBL/GenBank/DDBJ whole genome shotgun (WGS) entry which is preliminary data.</text>
</comment>
<keyword evidence="1" id="KW-0812">Transmembrane</keyword>
<reference evidence="3 5" key="1">
    <citation type="journal article" date="2015" name="Genome Announc.">
        <title>Draft Genome Sequence of a Heterotrophic Facultative Anaerobic Thermophilic Bacterium, Ardenticatena maritima Strain 110ST.</title>
        <authorList>
            <person name="Kawaichi S."/>
            <person name="Yoshida T."/>
            <person name="Sako Y."/>
            <person name="Nakamura R."/>
        </authorList>
    </citation>
    <scope>NUCLEOTIDE SEQUENCE [LARGE SCALE GENOMIC DNA]</scope>
    <source>
        <strain evidence="3 5">110S</strain>
    </source>
</reference>
<sequence length="352" mass="38092">MKRYLWLCLLVALALVGGARVRAASALTVRITTNPPVQAIIPDETFTTTTLDLRDAEGNPIEGLVWLHLAAPQPPRLLGTDFPYVEGSQLLDIPALAQNGRVEVGLVYPIRGAYTFDVEAQLPNGDRQHARATLTIGENPAERRNFLALLGGLFGVGLAAGLLIGRSASRLLVLAACALLAGLWSAPVAAHGGEHETPPAENEWSYETPTFRIEGAFDATEAVVGTPFGFHLNVIPLNNQPLPAGRILVEAIHTEDEKPIYRFTMPLQAGHTHAAMHLFDGAPHRLRFTVLYDETGESFTDETILPVRGVSPPFWVKVRALLILLTPLLAGMLAGYGLARRTQRRLLAGAHV</sequence>
<evidence type="ECO:0000313" key="5">
    <source>
        <dbReference type="Proteomes" id="UP000037784"/>
    </source>
</evidence>
<evidence type="ECO:0000313" key="6">
    <source>
        <dbReference type="Proteomes" id="UP000050502"/>
    </source>
</evidence>
<feature type="transmembrane region" description="Helical" evidence="1">
    <location>
        <begin position="171"/>
        <end position="190"/>
    </location>
</feature>
<dbReference type="STRING" id="872965.SE16_08045"/>
<keyword evidence="2" id="KW-0732">Signal</keyword>
<evidence type="ECO:0000313" key="3">
    <source>
        <dbReference type="EMBL" id="GAP63582.1"/>
    </source>
</evidence>
<evidence type="ECO:0008006" key="7">
    <source>
        <dbReference type="Google" id="ProtNLM"/>
    </source>
</evidence>
<dbReference type="EMBL" id="BBZA01000169">
    <property type="protein sequence ID" value="GAP63582.1"/>
    <property type="molecule type" value="Genomic_DNA"/>
</dbReference>
<keyword evidence="1" id="KW-0472">Membrane</keyword>
<dbReference type="EMBL" id="LGKN01000005">
    <property type="protein sequence ID" value="KPL87585.1"/>
    <property type="molecule type" value="Genomic_DNA"/>
</dbReference>
<gene>
    <name evidence="3" type="ORF">ARMA_2005</name>
    <name evidence="4" type="ORF">SE16_08045</name>
</gene>
<reference evidence="4 6" key="2">
    <citation type="submission" date="2015-07" db="EMBL/GenBank/DDBJ databases">
        <title>Whole genome sequence of Ardenticatena maritima DSM 23922.</title>
        <authorList>
            <person name="Hemp J."/>
            <person name="Ward L.M."/>
            <person name="Pace L.A."/>
            <person name="Fischer W.W."/>
        </authorList>
    </citation>
    <scope>NUCLEOTIDE SEQUENCE [LARGE SCALE GENOMIC DNA]</scope>
    <source>
        <strain evidence="4 6">110S</strain>
    </source>
</reference>
<feature type="signal peptide" evidence="2">
    <location>
        <begin position="1"/>
        <end position="23"/>
    </location>
</feature>
<evidence type="ECO:0000313" key="4">
    <source>
        <dbReference type="EMBL" id="KPL87585.1"/>
    </source>
</evidence>
<keyword evidence="1" id="KW-1133">Transmembrane helix</keyword>
<organism evidence="3 5">
    <name type="scientific">Ardenticatena maritima</name>
    <dbReference type="NCBI Taxonomy" id="872965"/>
    <lineage>
        <taxon>Bacteria</taxon>
        <taxon>Bacillati</taxon>
        <taxon>Chloroflexota</taxon>
        <taxon>Ardenticatenia</taxon>
        <taxon>Ardenticatenales</taxon>
        <taxon>Ardenticatenaceae</taxon>
        <taxon>Ardenticatena</taxon>
    </lineage>
</organism>
<keyword evidence="5" id="KW-1185">Reference proteome</keyword>